<name>A0ABS6EUH6_9FIRM</name>
<organism evidence="1 2">
    <name type="scientific">Butyricicoccus intestinisimiae</name>
    <dbReference type="NCBI Taxonomy" id="2841509"/>
    <lineage>
        <taxon>Bacteria</taxon>
        <taxon>Bacillati</taxon>
        <taxon>Bacillota</taxon>
        <taxon>Clostridia</taxon>
        <taxon>Eubacteriales</taxon>
        <taxon>Butyricicoccaceae</taxon>
        <taxon>Butyricicoccus</taxon>
    </lineage>
</organism>
<protein>
    <submittedName>
        <fullName evidence="1">Uncharacterized protein</fullName>
    </submittedName>
</protein>
<dbReference type="Proteomes" id="UP000783588">
    <property type="component" value="Unassembled WGS sequence"/>
</dbReference>
<sequence>MKTEVRKWYEHLSENTPSHFLNKETHLALSYNGNGEHLIRVHPCGFCVKLHDNGARFAYKEAIRKAKSLHLRVYENEDKNSFNIRVVYHKEVHRMEELWKYLTGKTFNKRILNNGWWG</sequence>
<evidence type="ECO:0000313" key="1">
    <source>
        <dbReference type="EMBL" id="MBU5491247.1"/>
    </source>
</evidence>
<comment type="caution">
    <text evidence="1">The sequence shown here is derived from an EMBL/GenBank/DDBJ whole genome shotgun (WGS) entry which is preliminary data.</text>
</comment>
<dbReference type="RefSeq" id="WP_216470961.1">
    <property type="nucleotide sequence ID" value="NZ_JAHLQI010000007.1"/>
</dbReference>
<evidence type="ECO:0000313" key="2">
    <source>
        <dbReference type="Proteomes" id="UP000783588"/>
    </source>
</evidence>
<reference evidence="1 2" key="1">
    <citation type="submission" date="2021-06" db="EMBL/GenBank/DDBJ databases">
        <authorList>
            <person name="Sun Q."/>
            <person name="Li D."/>
        </authorList>
    </citation>
    <scope>NUCLEOTIDE SEQUENCE [LARGE SCALE GENOMIC DNA]</scope>
    <source>
        <strain evidence="1 2">MSJd-7</strain>
    </source>
</reference>
<keyword evidence="2" id="KW-1185">Reference proteome</keyword>
<dbReference type="EMBL" id="JAHLQI010000007">
    <property type="protein sequence ID" value="MBU5491247.1"/>
    <property type="molecule type" value="Genomic_DNA"/>
</dbReference>
<proteinExistence type="predicted"/>
<gene>
    <name evidence="1" type="ORF">KQI75_11580</name>
</gene>
<accession>A0ABS6EUH6</accession>